<evidence type="ECO:0000313" key="2">
    <source>
        <dbReference type="Proteomes" id="UP000267606"/>
    </source>
</evidence>
<dbReference type="AlphaFoldDB" id="A0A183GY92"/>
<reference evidence="3" key="1">
    <citation type="submission" date="2016-06" db="UniProtKB">
        <authorList>
            <consortium name="WormBaseParasite"/>
        </authorList>
    </citation>
    <scope>IDENTIFICATION</scope>
</reference>
<evidence type="ECO:0000313" key="1">
    <source>
        <dbReference type="EMBL" id="VDO24966.1"/>
    </source>
</evidence>
<accession>A0A183GY92</accession>
<name>A0A183GY92_9BILA</name>
<evidence type="ECO:0000313" key="3">
    <source>
        <dbReference type="WBParaSite" id="OFLC_0000020101-mRNA-1"/>
    </source>
</evidence>
<protein>
    <submittedName>
        <fullName evidence="3">Secreted protein</fullName>
    </submittedName>
</protein>
<dbReference type="Proteomes" id="UP000267606">
    <property type="component" value="Unassembled WGS sequence"/>
</dbReference>
<sequence length="75" mass="8095">MGNKSCAVLCSTTWCNTVLFRVQYNMTATSNGSATNTTAVTALSHQAQYCGPYKIEKTLGKGQTVPIDRLTNYVA</sequence>
<dbReference type="WBParaSite" id="OFLC_0000020101-mRNA-1">
    <property type="protein sequence ID" value="OFLC_0000020101-mRNA-1"/>
    <property type="gene ID" value="OFLC_0000020101"/>
</dbReference>
<proteinExistence type="predicted"/>
<dbReference type="EMBL" id="UZAJ01000054">
    <property type="protein sequence ID" value="VDO24966.1"/>
    <property type="molecule type" value="Genomic_DNA"/>
</dbReference>
<organism evidence="3">
    <name type="scientific">Onchocerca flexuosa</name>
    <dbReference type="NCBI Taxonomy" id="387005"/>
    <lineage>
        <taxon>Eukaryota</taxon>
        <taxon>Metazoa</taxon>
        <taxon>Ecdysozoa</taxon>
        <taxon>Nematoda</taxon>
        <taxon>Chromadorea</taxon>
        <taxon>Rhabditida</taxon>
        <taxon>Spirurina</taxon>
        <taxon>Spiruromorpha</taxon>
        <taxon>Filarioidea</taxon>
        <taxon>Onchocercidae</taxon>
        <taxon>Onchocerca</taxon>
    </lineage>
</organism>
<keyword evidence="2" id="KW-1185">Reference proteome</keyword>
<gene>
    <name evidence="1" type="ORF">OFLC_LOCUS202</name>
</gene>
<reference evidence="1 2" key="2">
    <citation type="submission" date="2018-11" db="EMBL/GenBank/DDBJ databases">
        <authorList>
            <consortium name="Pathogen Informatics"/>
        </authorList>
    </citation>
    <scope>NUCLEOTIDE SEQUENCE [LARGE SCALE GENOMIC DNA]</scope>
</reference>
<dbReference type="STRING" id="387005.A0A183GY92"/>